<name>A0A6S6ZD18_9BURK</name>
<gene>
    <name evidence="1" type="ORF">LMG26690_01228</name>
</gene>
<dbReference type="Pfam" id="PF11319">
    <property type="entry name" value="VasI"/>
    <property type="match status" value="1"/>
</dbReference>
<evidence type="ECO:0008006" key="3">
    <source>
        <dbReference type="Google" id="ProtNLM"/>
    </source>
</evidence>
<sequence>MKPFGALLLVAAVLVGGDAATDAVAAGRSCRTIVSAIERLACFDAEAGTPPVPAAEMATQSTVAPTAAAPAAVVSTATPPAMVRVPDIVGLVQRNESRRKADHAGVLLLRVGDAIPGQDKVVISAPALTGSEPRPLLAISCLQNISRLQLITPEPLDVSRVSIRVLLDGRPISDRRPWQVVEDGTVTDAGRGLVAIEQLRHLTRASQQMQLESDHAAFHGLSFDTAALHELMAQQREACHW</sequence>
<proteinExistence type="predicted"/>
<dbReference type="InterPro" id="IPR017738">
    <property type="entry name" value="T6SS-assoc_VCA0118"/>
</dbReference>
<dbReference type="RefSeq" id="WP_175122242.1">
    <property type="nucleotide sequence ID" value="NZ_CADIJM010000002.1"/>
</dbReference>
<protein>
    <recommendedName>
        <fullName evidence="3">Type VI secretion system-associated protein TagO</fullName>
    </recommendedName>
</protein>
<dbReference type="AlphaFoldDB" id="A0A6S6ZD18"/>
<dbReference type="EMBL" id="CADIJM010000002">
    <property type="protein sequence ID" value="CAB3674101.1"/>
    <property type="molecule type" value="Genomic_DNA"/>
</dbReference>
<accession>A0A6S6ZD18</accession>
<organism evidence="1 2">
    <name type="scientific">Achromobacter animicus</name>
    <dbReference type="NCBI Taxonomy" id="1389935"/>
    <lineage>
        <taxon>Bacteria</taxon>
        <taxon>Pseudomonadati</taxon>
        <taxon>Pseudomonadota</taxon>
        <taxon>Betaproteobacteria</taxon>
        <taxon>Burkholderiales</taxon>
        <taxon>Alcaligenaceae</taxon>
        <taxon>Achromobacter</taxon>
    </lineage>
</organism>
<dbReference type="Proteomes" id="UP000494214">
    <property type="component" value="Unassembled WGS sequence"/>
</dbReference>
<evidence type="ECO:0000313" key="2">
    <source>
        <dbReference type="Proteomes" id="UP000494214"/>
    </source>
</evidence>
<evidence type="ECO:0000313" key="1">
    <source>
        <dbReference type="EMBL" id="CAB3674101.1"/>
    </source>
</evidence>
<dbReference type="NCBIfam" id="TIGR03360">
    <property type="entry name" value="VI_minor_1"/>
    <property type="match status" value="1"/>
</dbReference>
<keyword evidence="2" id="KW-1185">Reference proteome</keyword>
<reference evidence="1 2" key="1">
    <citation type="submission" date="2020-04" db="EMBL/GenBank/DDBJ databases">
        <authorList>
            <person name="De Canck E."/>
        </authorList>
    </citation>
    <scope>NUCLEOTIDE SEQUENCE [LARGE SCALE GENOMIC DNA]</scope>
    <source>
        <strain evidence="1 2">LMG 26690</strain>
    </source>
</reference>